<dbReference type="PRINTS" id="PR00368">
    <property type="entry name" value="FADPNR"/>
</dbReference>
<dbReference type="InterPro" id="IPR036188">
    <property type="entry name" value="FAD/NAD-bd_sf"/>
</dbReference>
<dbReference type="Pfam" id="PF07992">
    <property type="entry name" value="Pyr_redox_2"/>
    <property type="match status" value="1"/>
</dbReference>
<feature type="domain" description="FAD/NAD(P)-binding" evidence="5">
    <location>
        <begin position="6"/>
        <end position="302"/>
    </location>
</feature>
<keyword evidence="2" id="KW-0285">Flavoprotein</keyword>
<organism evidence="7 8">
    <name type="scientific">Rhizobium leguminosarum bv. trifolii</name>
    <dbReference type="NCBI Taxonomy" id="386"/>
    <lineage>
        <taxon>Bacteria</taxon>
        <taxon>Pseudomonadati</taxon>
        <taxon>Pseudomonadota</taxon>
        <taxon>Alphaproteobacteria</taxon>
        <taxon>Hyphomicrobiales</taxon>
        <taxon>Rhizobiaceae</taxon>
        <taxon>Rhizobium/Agrobacterium group</taxon>
        <taxon>Rhizobium</taxon>
    </lineage>
</organism>
<dbReference type="PRINTS" id="PR00411">
    <property type="entry name" value="PNDRDTASEI"/>
</dbReference>
<dbReference type="Pfam" id="PF14759">
    <property type="entry name" value="Reductase_C"/>
    <property type="match status" value="1"/>
</dbReference>
<comment type="caution">
    <text evidence="7">The sequence shown here is derived from an EMBL/GenBank/DDBJ whole genome shotgun (WGS) entry which is preliminary data.</text>
</comment>
<gene>
    <name evidence="7" type="ORF">B5K10_13485</name>
</gene>
<reference evidence="7 8" key="1">
    <citation type="submission" date="2017-03" db="EMBL/GenBank/DDBJ databases">
        <title>Genome analysis of Rhizobial strains effectives or ineffectives for nitrogen fixation isolated from bean seeds.</title>
        <authorList>
            <person name="Peralta H."/>
            <person name="Aguilar-Vera A."/>
            <person name="Mora Y."/>
            <person name="Vargas-Lagunas C."/>
            <person name="Girard L."/>
            <person name="Mora J."/>
        </authorList>
    </citation>
    <scope>NUCLEOTIDE SEQUENCE [LARGE SCALE GENOMIC DNA]</scope>
    <source>
        <strain evidence="7 8">CCGM5</strain>
    </source>
</reference>
<dbReference type="InterPro" id="IPR028202">
    <property type="entry name" value="Reductase_C"/>
</dbReference>
<dbReference type="RefSeq" id="WP_116273664.1">
    <property type="nucleotide sequence ID" value="NZ_KZ859521.1"/>
</dbReference>
<protein>
    <submittedName>
        <fullName evidence="7">NAD(FAD)-dependent dehydrogenase</fullName>
    </submittedName>
</protein>
<dbReference type="PANTHER" id="PTHR43557">
    <property type="entry name" value="APOPTOSIS-INDUCING FACTOR 1"/>
    <property type="match status" value="1"/>
</dbReference>
<dbReference type="EMBL" id="NAOO01000017">
    <property type="protein sequence ID" value="RFB92982.1"/>
    <property type="molecule type" value="Genomic_DNA"/>
</dbReference>
<evidence type="ECO:0000259" key="5">
    <source>
        <dbReference type="Pfam" id="PF07992"/>
    </source>
</evidence>
<dbReference type="InterPro" id="IPR050446">
    <property type="entry name" value="FAD-oxidoreductase/Apoptosis"/>
</dbReference>
<keyword evidence="3" id="KW-0274">FAD</keyword>
<dbReference type="AlphaFoldDB" id="A0A3E1BJD3"/>
<evidence type="ECO:0000256" key="4">
    <source>
        <dbReference type="ARBA" id="ARBA00023002"/>
    </source>
</evidence>
<dbReference type="InterPro" id="IPR016156">
    <property type="entry name" value="FAD/NAD-linked_Rdtase_dimer_sf"/>
</dbReference>
<dbReference type="GO" id="GO:0016651">
    <property type="term" value="F:oxidoreductase activity, acting on NAD(P)H"/>
    <property type="evidence" value="ECO:0007669"/>
    <property type="project" value="TreeGrafter"/>
</dbReference>
<dbReference type="SUPFAM" id="SSF51905">
    <property type="entry name" value="FAD/NAD(P)-binding domain"/>
    <property type="match status" value="1"/>
</dbReference>
<evidence type="ECO:0000256" key="1">
    <source>
        <dbReference type="ARBA" id="ARBA00001974"/>
    </source>
</evidence>
<evidence type="ECO:0000256" key="3">
    <source>
        <dbReference type="ARBA" id="ARBA00022827"/>
    </source>
</evidence>
<evidence type="ECO:0000259" key="6">
    <source>
        <dbReference type="Pfam" id="PF14759"/>
    </source>
</evidence>
<dbReference type="SUPFAM" id="SSF55424">
    <property type="entry name" value="FAD/NAD-linked reductases, dimerisation (C-terminal) domain"/>
    <property type="match status" value="1"/>
</dbReference>
<dbReference type="PANTHER" id="PTHR43557:SF2">
    <property type="entry name" value="RIESKE DOMAIN-CONTAINING PROTEIN-RELATED"/>
    <property type="match status" value="1"/>
</dbReference>
<name>A0A3E1BJD3_RHILT</name>
<comment type="cofactor">
    <cofactor evidence="1">
        <name>FAD</name>
        <dbReference type="ChEBI" id="CHEBI:57692"/>
    </cofactor>
</comment>
<accession>A0A3E1BJD3</accession>
<sequence length="406" mass="42212">MTTPTSIVVAGAGQAGLQIAASLRQAGYDGSLVLVGDEAHLPYQRPPLSKAFLKRESDADKLLLRANDFFTTNAIDLALGGGVESIDRTKRRVVLKDGLSLPYDKLAIATGVRARPLELVGARLANVHTLRSIGDANALLDGIEAGGDIVIVGGGFIGLEVAASAASLGKKVTVLEASPRVMGRAVAPETSAFFESMHAGLGVSVRTSAQIAKIRGDERATGVELCDGTVIPCDLVLIGVGAVPNVEIASTAGIACANGVVVDAQCRTSDPDILAVGDCASHPNPFGNGLFRLESVQNAIDQSKVAAGTMLGGEKEYNVAPWFWSDQGPFKLQTTGLPIDVEERVIRGSTEDGKFSVFHLRSGRITAVDSVNAPADHMISRRLVAARTAATAGILGDPSTDLKTLL</sequence>
<dbReference type="Proteomes" id="UP000256748">
    <property type="component" value="Unassembled WGS sequence"/>
</dbReference>
<feature type="domain" description="Reductase C-terminal" evidence="6">
    <location>
        <begin position="322"/>
        <end position="406"/>
    </location>
</feature>
<dbReference type="GO" id="GO:0005737">
    <property type="term" value="C:cytoplasm"/>
    <property type="evidence" value="ECO:0007669"/>
    <property type="project" value="TreeGrafter"/>
</dbReference>
<keyword evidence="4" id="KW-0560">Oxidoreductase</keyword>
<dbReference type="Gene3D" id="3.30.390.30">
    <property type="match status" value="1"/>
</dbReference>
<evidence type="ECO:0000313" key="7">
    <source>
        <dbReference type="EMBL" id="RFB92982.1"/>
    </source>
</evidence>
<dbReference type="Gene3D" id="3.50.50.60">
    <property type="entry name" value="FAD/NAD(P)-binding domain"/>
    <property type="match status" value="2"/>
</dbReference>
<evidence type="ECO:0000256" key="2">
    <source>
        <dbReference type="ARBA" id="ARBA00022630"/>
    </source>
</evidence>
<evidence type="ECO:0000313" key="8">
    <source>
        <dbReference type="Proteomes" id="UP000256748"/>
    </source>
</evidence>
<dbReference type="InterPro" id="IPR023753">
    <property type="entry name" value="FAD/NAD-binding_dom"/>
</dbReference>
<proteinExistence type="predicted"/>